<dbReference type="GO" id="GO:0035658">
    <property type="term" value="C:Mon1-Ccz1 complex"/>
    <property type="evidence" value="ECO:0007669"/>
    <property type="project" value="InterPro"/>
</dbReference>
<dbReference type="Pfam" id="PF19031">
    <property type="entry name" value="Intu_longin_1"/>
    <property type="match status" value="1"/>
</dbReference>
<accession>A0A0C3BPW3</accession>
<keyword evidence="5" id="KW-1185">Reference proteome</keyword>
<dbReference type="Proteomes" id="UP000054097">
    <property type="component" value="Unassembled WGS sequence"/>
</dbReference>
<protein>
    <recommendedName>
        <fullName evidence="3">CCZ1/INTU/HSP4 first Longin domain-containing protein</fullName>
    </recommendedName>
</protein>
<proteinExistence type="inferred from homology"/>
<dbReference type="EMBL" id="KN824277">
    <property type="protein sequence ID" value="KIM34099.1"/>
    <property type="molecule type" value="Genomic_DNA"/>
</dbReference>
<evidence type="ECO:0000256" key="2">
    <source>
        <dbReference type="SAM" id="MobiDB-lite"/>
    </source>
</evidence>
<dbReference type="InterPro" id="IPR043987">
    <property type="entry name" value="CCZ1/INTU/HSP4_longin_1"/>
</dbReference>
<comment type="similarity">
    <text evidence="1">Belongs to the CCZ1 family.</text>
</comment>
<evidence type="ECO:0000313" key="5">
    <source>
        <dbReference type="Proteomes" id="UP000054097"/>
    </source>
</evidence>
<feature type="compositionally biased region" description="Polar residues" evidence="2">
    <location>
        <begin position="438"/>
        <end position="448"/>
    </location>
</feature>
<dbReference type="HOGENOM" id="CLU_359869_0_0_1"/>
<name>A0A0C3BPW3_SERVB</name>
<evidence type="ECO:0000256" key="1">
    <source>
        <dbReference type="ARBA" id="ARBA00005352"/>
    </source>
</evidence>
<evidence type="ECO:0000259" key="3">
    <source>
        <dbReference type="Pfam" id="PF19031"/>
    </source>
</evidence>
<sequence>MSRVAPSLEYFVVYNKTLQVATKPSHDDDDAQEEAHILFYTCRPGGVKRDKMLRQIGLAKALISFSEAFTNGNGEACEMVHSARTKLVMVSPEKDYWIHACVNVAYIERTNKDGAVKKEYQESSLHDIALKTAVLKAYQEFKLLHGSFASLLNKSRPSLERHLEKFFSVWAWSWDVEAAAEFISHLGTPLSAYCKYISPLVDEVQAMLPENTPVLFLSSTSVLASSPPPSDPLWTTLPSHLIRLIPPYEPPPPVHPGGSAESTLKALKRSKSSESKLGRTEVVLPGHRTSGSLSTVNFFAGISSAKKWTGFLTFNGRSRPTTPHLQDAVTPPKAKSAPPASQDGAYDATQIPLPMSAHPDVDQQSLDEAIASLQISGPQEAVQKAGSQDTGNSSSLLGTHTSVLTPALEYITSAAGGLFGITKTDTKDVAMPADNSRQENQVNNQGSQESEEPKHVVSVVETSSPGGDEDEEETKTETSLEDQTAAEQSLHHILEQAAPPDEASDVPPALEQPTPEPVAQESGPDDVADTEARSSQISSRRSSVSVSQPDPPRAPPEAFFVPLGAYIDDEETNELSLRRVYHMSVQGIMLALVVRSSDVLQSPTDTSTLSSRRFASFGGVEVEEGLGYPAYTDLPRGLEYKAVDVLRSARRILDKWELERGKDASAASLANSGANGMRRFAVAGQEPGVSVLASLGFSSTAGWLFEGQSNLRRDGSILEQFSRTTTSQSWYIAKRLSGSKRGGPEREVHMEVARKDSNLVDVDNDLATLVRRLDSTTY</sequence>
<feature type="region of interest" description="Disordered" evidence="2">
    <location>
        <begin position="250"/>
        <end position="279"/>
    </location>
</feature>
<dbReference type="GO" id="GO:0016192">
    <property type="term" value="P:vesicle-mediated transport"/>
    <property type="evidence" value="ECO:0007669"/>
    <property type="project" value="InterPro"/>
</dbReference>
<reference evidence="5" key="2">
    <citation type="submission" date="2015-01" db="EMBL/GenBank/DDBJ databases">
        <title>Evolutionary Origins and Diversification of the Mycorrhizal Mutualists.</title>
        <authorList>
            <consortium name="DOE Joint Genome Institute"/>
            <consortium name="Mycorrhizal Genomics Consortium"/>
            <person name="Kohler A."/>
            <person name="Kuo A."/>
            <person name="Nagy L.G."/>
            <person name="Floudas D."/>
            <person name="Copeland A."/>
            <person name="Barry K.W."/>
            <person name="Cichocki N."/>
            <person name="Veneault-Fourrey C."/>
            <person name="LaButti K."/>
            <person name="Lindquist E.A."/>
            <person name="Lipzen A."/>
            <person name="Lundell T."/>
            <person name="Morin E."/>
            <person name="Murat C."/>
            <person name="Riley R."/>
            <person name="Ohm R."/>
            <person name="Sun H."/>
            <person name="Tunlid A."/>
            <person name="Henrissat B."/>
            <person name="Grigoriev I.V."/>
            <person name="Hibbett D.S."/>
            <person name="Martin F."/>
        </authorList>
    </citation>
    <scope>NUCLEOTIDE SEQUENCE [LARGE SCALE GENOMIC DNA]</scope>
    <source>
        <strain evidence="5">MAFF 305830</strain>
    </source>
</reference>
<reference evidence="4 5" key="1">
    <citation type="submission" date="2014-04" db="EMBL/GenBank/DDBJ databases">
        <authorList>
            <consortium name="DOE Joint Genome Institute"/>
            <person name="Kuo A."/>
            <person name="Zuccaro A."/>
            <person name="Kohler A."/>
            <person name="Nagy L.G."/>
            <person name="Floudas D."/>
            <person name="Copeland A."/>
            <person name="Barry K.W."/>
            <person name="Cichocki N."/>
            <person name="Veneault-Fourrey C."/>
            <person name="LaButti K."/>
            <person name="Lindquist E.A."/>
            <person name="Lipzen A."/>
            <person name="Lundell T."/>
            <person name="Morin E."/>
            <person name="Murat C."/>
            <person name="Sun H."/>
            <person name="Tunlid A."/>
            <person name="Henrissat B."/>
            <person name="Grigoriev I.V."/>
            <person name="Hibbett D.S."/>
            <person name="Martin F."/>
            <person name="Nordberg H.P."/>
            <person name="Cantor M.N."/>
            <person name="Hua S.X."/>
        </authorList>
    </citation>
    <scope>NUCLEOTIDE SEQUENCE [LARGE SCALE GENOMIC DNA]</scope>
    <source>
        <strain evidence="4 5">MAFF 305830</strain>
    </source>
</reference>
<dbReference type="PANTHER" id="PTHR13056">
    <property type="entry name" value="VACUOLAR FUSION PROTEIN CCZ1 HOMOLOG-RELATED"/>
    <property type="match status" value="1"/>
</dbReference>
<dbReference type="STRING" id="933852.A0A0C3BPW3"/>
<dbReference type="OrthoDB" id="240546at2759"/>
<feature type="compositionally biased region" description="Low complexity" evidence="2">
    <location>
        <begin position="331"/>
        <end position="341"/>
    </location>
</feature>
<dbReference type="PANTHER" id="PTHR13056:SF0">
    <property type="entry name" value="VACUOLAR FUSION PROTEIN CCZ1 HOMOLOG-RELATED"/>
    <property type="match status" value="1"/>
</dbReference>
<gene>
    <name evidence="4" type="ORF">M408DRAFT_59921</name>
</gene>
<feature type="region of interest" description="Disordered" evidence="2">
    <location>
        <begin position="434"/>
        <end position="557"/>
    </location>
</feature>
<feature type="domain" description="CCZ1/INTU/HSP4 first Longin" evidence="3">
    <location>
        <begin position="9"/>
        <end position="146"/>
    </location>
</feature>
<dbReference type="InterPro" id="IPR013176">
    <property type="entry name" value="Ccz1"/>
</dbReference>
<feature type="compositionally biased region" description="Low complexity" evidence="2">
    <location>
        <begin position="533"/>
        <end position="548"/>
    </location>
</feature>
<feature type="region of interest" description="Disordered" evidence="2">
    <location>
        <begin position="317"/>
        <end position="360"/>
    </location>
</feature>
<evidence type="ECO:0000313" key="4">
    <source>
        <dbReference type="EMBL" id="KIM34099.1"/>
    </source>
</evidence>
<dbReference type="AlphaFoldDB" id="A0A0C3BPW3"/>
<organism evidence="4 5">
    <name type="scientific">Serendipita vermifera MAFF 305830</name>
    <dbReference type="NCBI Taxonomy" id="933852"/>
    <lineage>
        <taxon>Eukaryota</taxon>
        <taxon>Fungi</taxon>
        <taxon>Dikarya</taxon>
        <taxon>Basidiomycota</taxon>
        <taxon>Agaricomycotina</taxon>
        <taxon>Agaricomycetes</taxon>
        <taxon>Sebacinales</taxon>
        <taxon>Serendipitaceae</taxon>
        <taxon>Serendipita</taxon>
    </lineage>
</organism>